<dbReference type="Proteomes" id="UP000436822">
    <property type="component" value="Unassembled WGS sequence"/>
</dbReference>
<gene>
    <name evidence="1" type="ORF">KIN_02050</name>
</gene>
<name>A0A6N6JA79_9RHOB</name>
<evidence type="ECO:0000313" key="1">
    <source>
        <dbReference type="EMBL" id="GFE63131.1"/>
    </source>
</evidence>
<evidence type="ECO:0000313" key="2">
    <source>
        <dbReference type="Proteomes" id="UP000436822"/>
    </source>
</evidence>
<protein>
    <submittedName>
        <fullName evidence="1">Uncharacterized protein</fullName>
    </submittedName>
</protein>
<organism evidence="1 2">
    <name type="scientific">Litoreibacter roseus</name>
    <dbReference type="NCBI Taxonomy" id="2601869"/>
    <lineage>
        <taxon>Bacteria</taxon>
        <taxon>Pseudomonadati</taxon>
        <taxon>Pseudomonadota</taxon>
        <taxon>Alphaproteobacteria</taxon>
        <taxon>Rhodobacterales</taxon>
        <taxon>Roseobacteraceae</taxon>
        <taxon>Litoreibacter</taxon>
    </lineage>
</organism>
<comment type="caution">
    <text evidence="1">The sequence shown here is derived from an EMBL/GenBank/DDBJ whole genome shotgun (WGS) entry which is preliminary data.</text>
</comment>
<keyword evidence="2" id="KW-1185">Reference proteome</keyword>
<reference evidence="1 2" key="1">
    <citation type="submission" date="2019-12" db="EMBL/GenBank/DDBJ databases">
        <title>Litoreibacter badius sp. nov., a novel bacteriochlorophyll a-containing bacterium in the genus Litoreibacter.</title>
        <authorList>
            <person name="Kanamuro M."/>
            <person name="Takabe Y."/>
            <person name="Mori K."/>
            <person name="Takaichi S."/>
            <person name="Hanada S."/>
        </authorList>
    </citation>
    <scope>NUCLEOTIDE SEQUENCE [LARGE SCALE GENOMIC DNA]</scope>
    <source>
        <strain evidence="1 2">K6</strain>
    </source>
</reference>
<accession>A0A6N6JA79</accession>
<dbReference type="AlphaFoldDB" id="A0A6N6JA79"/>
<proteinExistence type="predicted"/>
<dbReference type="EMBL" id="BLJE01000001">
    <property type="protein sequence ID" value="GFE63131.1"/>
    <property type="molecule type" value="Genomic_DNA"/>
</dbReference>
<sequence length="142" mass="16114">MSTILADDEAVLEAFPIVPPDPQKVQPTYIHRVDKDLGCHFETDVEGEHDYCLRYSNVSQKVSKQDKALYVALFTAWTTYHVEKGTMKGFNDQDGIMYGWKLGPDDVIGVRLDTAGGSLVFSATRAWVIRELREQFPCQRDN</sequence>